<dbReference type="Proteomes" id="UP000019146">
    <property type="component" value="Plasmid unnamed"/>
</dbReference>
<reference evidence="1 2" key="1">
    <citation type="journal article" date="2014" name="Genome Announc.">
        <title>Draft Genome Sequence of the Haloacid-Degrading Burkholderia caribensis Strain MBA4.</title>
        <authorList>
            <person name="Pan Y."/>
            <person name="Kong K.F."/>
            <person name="Tsang J.S."/>
        </authorList>
    </citation>
    <scope>NUCLEOTIDE SEQUENCE [LARGE SCALE GENOMIC DNA]</scope>
    <source>
        <strain evidence="1 2">MBA4</strain>
        <plasmid evidence="2">Plasmid</plasmid>
    </source>
</reference>
<dbReference type="AlphaFoldDB" id="A0A0P0RM94"/>
<accession>A0A0P0RM94</accession>
<dbReference type="KEGG" id="bcai:K788_00037310"/>
<evidence type="ECO:0000313" key="2">
    <source>
        <dbReference type="Proteomes" id="UP000019146"/>
    </source>
</evidence>
<geneLocation type="plasmid" evidence="2"/>
<dbReference type="EMBL" id="CP012748">
    <property type="protein sequence ID" value="ALL69836.1"/>
    <property type="molecule type" value="Genomic_DNA"/>
</dbReference>
<name>A0A0P0RM94_9BURK</name>
<organism evidence="1 2">
    <name type="scientific">Paraburkholderia caribensis MBA4</name>
    <dbReference type="NCBI Taxonomy" id="1323664"/>
    <lineage>
        <taxon>Bacteria</taxon>
        <taxon>Pseudomonadati</taxon>
        <taxon>Pseudomonadota</taxon>
        <taxon>Betaproteobacteria</taxon>
        <taxon>Burkholderiales</taxon>
        <taxon>Burkholderiaceae</taxon>
        <taxon>Paraburkholderia</taxon>
    </lineage>
</organism>
<sequence>MFTRRKDSIHRYDACLELIFSDGAFPMFFRNAIVAIGAITLSAACTILPQPTHELTAETPDYDATVSARIRILTGNGAGGAIFRPGEACYKGLFERDDNKVVVGDGFWSAWKYSSRSITIGMPASPRKWMTVDGLEFKDLIREYVVPAGKPLTVAMTVSSSAGNYHSSCTPPATTFAPEPGQDYDIFMNNERRRCWVEVRRIDGHGIDELTVQKVAPKCDASPK</sequence>
<proteinExistence type="predicted"/>
<keyword evidence="1" id="KW-0614">Plasmid</keyword>
<gene>
    <name evidence="1" type="ORF">K788_00037310</name>
</gene>
<evidence type="ECO:0000313" key="1">
    <source>
        <dbReference type="EMBL" id="ALL69836.1"/>
    </source>
</evidence>
<protein>
    <submittedName>
        <fullName evidence="1">Uncharacterized protein</fullName>
    </submittedName>
</protein>